<protein>
    <submittedName>
        <fullName evidence="2">Uncharacterized protein</fullName>
    </submittedName>
</protein>
<dbReference type="EMBL" id="CAMGZC010001900">
    <property type="protein sequence ID" value="CAI0653988.1"/>
    <property type="molecule type" value="Genomic_DNA"/>
</dbReference>
<evidence type="ECO:0000313" key="3">
    <source>
        <dbReference type="Proteomes" id="UP001152533"/>
    </source>
</evidence>
<proteinExistence type="predicted"/>
<organism evidence="2 3">
    <name type="scientific">Colletotrichum noveboracense</name>
    <dbReference type="NCBI Taxonomy" id="2664923"/>
    <lineage>
        <taxon>Eukaryota</taxon>
        <taxon>Fungi</taxon>
        <taxon>Dikarya</taxon>
        <taxon>Ascomycota</taxon>
        <taxon>Pezizomycotina</taxon>
        <taxon>Sordariomycetes</taxon>
        <taxon>Hypocreomycetidae</taxon>
        <taxon>Glomerellales</taxon>
        <taxon>Glomerellaceae</taxon>
        <taxon>Colletotrichum</taxon>
        <taxon>Colletotrichum gloeosporioides species complex</taxon>
    </lineage>
</organism>
<name>A0A9W4S6F7_9PEZI</name>
<evidence type="ECO:0000313" key="2">
    <source>
        <dbReference type="EMBL" id="CAI0653988.1"/>
    </source>
</evidence>
<feature type="region of interest" description="Disordered" evidence="1">
    <location>
        <begin position="1"/>
        <end position="41"/>
    </location>
</feature>
<reference evidence="2" key="1">
    <citation type="submission" date="2022-08" db="EMBL/GenBank/DDBJ databases">
        <authorList>
            <person name="Giroux E."/>
            <person name="Giroux E."/>
        </authorList>
    </citation>
    <scope>NUCLEOTIDE SEQUENCE</scope>
    <source>
        <strain evidence="2">H1091258</strain>
    </source>
</reference>
<keyword evidence="3" id="KW-1185">Reference proteome</keyword>
<feature type="compositionally biased region" description="Polar residues" evidence="1">
    <location>
        <begin position="1"/>
        <end position="10"/>
    </location>
</feature>
<comment type="caution">
    <text evidence="2">The sequence shown here is derived from an EMBL/GenBank/DDBJ whole genome shotgun (WGS) entry which is preliminary data.</text>
</comment>
<accession>A0A9W4S6F7</accession>
<sequence>MDYQFLNQNEPRCPHQDSFSNTKHTNTSNVNTTNCQGAKEKEVEDRMSRYFGSDLPWSHVDVMSRSQGSSSQESTKKD</sequence>
<dbReference type="Proteomes" id="UP001152533">
    <property type="component" value="Unassembled WGS sequence"/>
</dbReference>
<feature type="compositionally biased region" description="Polar residues" evidence="1">
    <location>
        <begin position="17"/>
        <end position="36"/>
    </location>
</feature>
<evidence type="ECO:0000256" key="1">
    <source>
        <dbReference type="SAM" id="MobiDB-lite"/>
    </source>
</evidence>
<dbReference type="AlphaFoldDB" id="A0A9W4S6F7"/>
<gene>
    <name evidence="2" type="ORF">CGXH109_LOCUS133471</name>
</gene>